<comment type="caution">
    <text evidence="5">The sequence shown here is derived from an EMBL/GenBank/DDBJ whole genome shotgun (WGS) entry which is preliminary data.</text>
</comment>
<dbReference type="PROSITE" id="PS51476">
    <property type="entry name" value="PROTEASOME_BETA_2"/>
    <property type="match status" value="1"/>
</dbReference>
<accession>A0A813NR69</accession>
<evidence type="ECO:0000256" key="2">
    <source>
        <dbReference type="ARBA" id="ARBA00022942"/>
    </source>
</evidence>
<reference evidence="5" key="1">
    <citation type="submission" date="2021-02" db="EMBL/GenBank/DDBJ databases">
        <authorList>
            <person name="Nowell W R."/>
        </authorList>
    </citation>
    <scope>NUCLEOTIDE SEQUENCE</scope>
    <source>
        <strain evidence="5">Ploen Becks lab</strain>
    </source>
</reference>
<comment type="function">
    <text evidence="4">Non-catalytic component of the proteasome.</text>
</comment>
<gene>
    <name evidence="5" type="ORF">OXX778_LOCUS3310</name>
</gene>
<dbReference type="AlphaFoldDB" id="A0A813NR69"/>
<dbReference type="GO" id="GO:0051603">
    <property type="term" value="P:proteolysis involved in protein catabolic process"/>
    <property type="evidence" value="ECO:0007669"/>
    <property type="project" value="InterPro"/>
</dbReference>
<comment type="similarity">
    <text evidence="4">Belongs to the peptidase T1B family.</text>
</comment>
<evidence type="ECO:0000313" key="6">
    <source>
        <dbReference type="Proteomes" id="UP000663879"/>
    </source>
</evidence>
<dbReference type="GO" id="GO:0019774">
    <property type="term" value="C:proteasome core complex, beta-subunit complex"/>
    <property type="evidence" value="ECO:0007669"/>
    <property type="project" value="UniProtKB-UniRule"/>
</dbReference>
<comment type="subcellular location">
    <subcellularLocation>
        <location evidence="4">Cytoplasm</location>
    </subcellularLocation>
    <subcellularLocation>
        <location evidence="4">Nucleus</location>
    </subcellularLocation>
</comment>
<dbReference type="SUPFAM" id="SSF56235">
    <property type="entry name" value="N-terminal nucleophile aminohydrolases (Ntn hydrolases)"/>
    <property type="match status" value="1"/>
</dbReference>
<keyword evidence="1 4" id="KW-0963">Cytoplasm</keyword>
<dbReference type="InterPro" id="IPR029055">
    <property type="entry name" value="Ntn_hydrolases_N"/>
</dbReference>
<proteinExistence type="inferred from homology"/>
<dbReference type="InterPro" id="IPR001353">
    <property type="entry name" value="Proteasome_sua/b"/>
</dbReference>
<keyword evidence="3 4" id="KW-0539">Nucleus</keyword>
<dbReference type="InterPro" id="IPR023333">
    <property type="entry name" value="Proteasome_suB-type"/>
</dbReference>
<dbReference type="Gene3D" id="3.60.20.10">
    <property type="entry name" value="Glutamine Phosphoribosylpyrophosphate, subunit 1, domain 1"/>
    <property type="match status" value="1"/>
</dbReference>
<dbReference type="FunFam" id="3.60.20.10:FF:000014">
    <property type="entry name" value="Proteasome subunit beta type-7"/>
    <property type="match status" value="1"/>
</dbReference>
<sequence length="227" mass="25809">MQHPKQQTTNPMVTGTSVIGIQFDGGVLIAADLLGSYGSMAQMRQLPRVFKVNEKTVIGASGDYSDYQFILEKIMQKVNQDYCLNDGYVYKPKQLYSWCTRVMYNRRSNFDPLWNRVVIAGLEDNQPFLGSVDLLGNAYEAPCIATGYGNYLAVPIMREFLEKNNNKITEAQARDVVDRCMKLLYYRDGRAYDKYSIAVVTRVGARVEECKELQTNWQVASQVASYD</sequence>
<dbReference type="Pfam" id="PF00227">
    <property type="entry name" value="Proteasome"/>
    <property type="match status" value="1"/>
</dbReference>
<dbReference type="OrthoDB" id="7854943at2759"/>
<name>A0A813NR69_9BILA</name>
<organism evidence="5 6">
    <name type="scientific">Brachionus calyciflorus</name>
    <dbReference type="NCBI Taxonomy" id="104777"/>
    <lineage>
        <taxon>Eukaryota</taxon>
        <taxon>Metazoa</taxon>
        <taxon>Spiralia</taxon>
        <taxon>Gnathifera</taxon>
        <taxon>Rotifera</taxon>
        <taxon>Eurotatoria</taxon>
        <taxon>Monogononta</taxon>
        <taxon>Pseudotrocha</taxon>
        <taxon>Ploima</taxon>
        <taxon>Brachionidae</taxon>
        <taxon>Brachionus</taxon>
    </lineage>
</organism>
<evidence type="ECO:0000256" key="1">
    <source>
        <dbReference type="ARBA" id="ARBA00022490"/>
    </source>
</evidence>
<dbReference type="GO" id="GO:0005634">
    <property type="term" value="C:nucleus"/>
    <property type="evidence" value="ECO:0007669"/>
    <property type="project" value="UniProtKB-SubCell"/>
</dbReference>
<dbReference type="PIRSF" id="PIRSF001213">
    <property type="entry name" value="Psome_endopept_beta"/>
    <property type="match status" value="1"/>
</dbReference>
<dbReference type="GO" id="GO:0005737">
    <property type="term" value="C:cytoplasm"/>
    <property type="evidence" value="ECO:0007669"/>
    <property type="project" value="UniProtKB-SubCell"/>
</dbReference>
<keyword evidence="6" id="KW-1185">Reference proteome</keyword>
<protein>
    <recommendedName>
        <fullName evidence="4">Proteasome subunit beta</fullName>
    </recommendedName>
</protein>
<keyword evidence="2 4" id="KW-0647">Proteasome</keyword>
<evidence type="ECO:0000256" key="3">
    <source>
        <dbReference type="ARBA" id="ARBA00023242"/>
    </source>
</evidence>
<dbReference type="PROSITE" id="PS00854">
    <property type="entry name" value="PROTEASOME_BETA_1"/>
    <property type="match status" value="1"/>
</dbReference>
<dbReference type="EMBL" id="CAJNOC010000287">
    <property type="protein sequence ID" value="CAF0739384.1"/>
    <property type="molecule type" value="Genomic_DNA"/>
</dbReference>
<dbReference type="PANTHER" id="PTHR32194:SF6">
    <property type="entry name" value="PROTEASOME SUBUNIT BETA"/>
    <property type="match status" value="1"/>
</dbReference>
<evidence type="ECO:0000256" key="4">
    <source>
        <dbReference type="PIRNR" id="PIRNR001213"/>
    </source>
</evidence>
<evidence type="ECO:0000313" key="5">
    <source>
        <dbReference type="EMBL" id="CAF0739384.1"/>
    </source>
</evidence>
<dbReference type="InterPro" id="IPR016050">
    <property type="entry name" value="Proteasome_bsu_CS"/>
</dbReference>
<dbReference type="InterPro" id="IPR016295">
    <property type="entry name" value="Proteasome_beta4"/>
</dbReference>
<dbReference type="Proteomes" id="UP000663879">
    <property type="component" value="Unassembled WGS sequence"/>
</dbReference>
<dbReference type="PANTHER" id="PTHR32194">
    <property type="entry name" value="METALLOPROTEASE TLDD"/>
    <property type="match status" value="1"/>
</dbReference>
<dbReference type="CDD" id="cd03760">
    <property type="entry name" value="proteasome_beta_type_4"/>
    <property type="match status" value="1"/>
</dbReference>